<comment type="function">
    <text evidence="6 8">Binds together with bS18 to 16S ribosomal RNA.</text>
</comment>
<keyword evidence="10" id="KW-1185">Reference proteome</keyword>
<dbReference type="AlphaFoldDB" id="A0A4Y7RXQ0"/>
<protein>
    <recommendedName>
        <fullName evidence="7 8">Small ribosomal subunit protein bS6</fullName>
    </recommendedName>
</protein>
<evidence type="ECO:0000256" key="3">
    <source>
        <dbReference type="ARBA" id="ARBA00022884"/>
    </source>
</evidence>
<keyword evidence="3 8" id="KW-0694">RNA-binding</keyword>
<evidence type="ECO:0000256" key="2">
    <source>
        <dbReference type="ARBA" id="ARBA00022730"/>
    </source>
</evidence>
<dbReference type="GO" id="GO:1990904">
    <property type="term" value="C:ribonucleoprotein complex"/>
    <property type="evidence" value="ECO:0007669"/>
    <property type="project" value="UniProtKB-KW"/>
</dbReference>
<evidence type="ECO:0000256" key="4">
    <source>
        <dbReference type="ARBA" id="ARBA00022980"/>
    </source>
</evidence>
<dbReference type="Pfam" id="PF01250">
    <property type="entry name" value="Ribosomal_S6"/>
    <property type="match status" value="1"/>
</dbReference>
<dbReference type="FunFam" id="3.30.70.60:FF:000002">
    <property type="entry name" value="30S ribosomal protein S6"/>
    <property type="match status" value="1"/>
</dbReference>
<dbReference type="GO" id="GO:0005737">
    <property type="term" value="C:cytoplasm"/>
    <property type="evidence" value="ECO:0007669"/>
    <property type="project" value="UniProtKB-ARBA"/>
</dbReference>
<dbReference type="Gene3D" id="3.30.70.60">
    <property type="match status" value="1"/>
</dbReference>
<dbReference type="InterPro" id="IPR000529">
    <property type="entry name" value="Ribosomal_bS6"/>
</dbReference>
<keyword evidence="2 8" id="KW-0699">rRNA-binding</keyword>
<reference evidence="9 10" key="1">
    <citation type="journal article" date="2018" name="Environ. Microbiol.">
        <title>Novel energy conservation strategies and behaviour of Pelotomaculum schinkii driving syntrophic propionate catabolism.</title>
        <authorList>
            <person name="Hidalgo-Ahumada C.A.P."/>
            <person name="Nobu M.K."/>
            <person name="Narihiro T."/>
            <person name="Tamaki H."/>
            <person name="Liu W.T."/>
            <person name="Kamagata Y."/>
            <person name="Stams A.J.M."/>
            <person name="Imachi H."/>
            <person name="Sousa D.Z."/>
        </authorList>
    </citation>
    <scope>NUCLEOTIDE SEQUENCE [LARGE SCALE GENOMIC DNA]</scope>
    <source>
        <strain evidence="9 10">MGP</strain>
    </source>
</reference>
<dbReference type="RefSeq" id="WP_134212005.1">
    <property type="nucleotide sequence ID" value="NZ_QFFZ01000001.1"/>
</dbReference>
<name>A0A4Y7RXQ0_9FIRM</name>
<gene>
    <name evidence="8 9" type="primary">rpsF</name>
    <name evidence="9" type="ORF">Pmgp_00094</name>
</gene>
<evidence type="ECO:0000313" key="10">
    <source>
        <dbReference type="Proteomes" id="UP000297597"/>
    </source>
</evidence>
<dbReference type="NCBIfam" id="TIGR00166">
    <property type="entry name" value="S6"/>
    <property type="match status" value="1"/>
</dbReference>
<dbReference type="SUPFAM" id="SSF54995">
    <property type="entry name" value="Ribosomal protein S6"/>
    <property type="match status" value="1"/>
</dbReference>
<dbReference type="EMBL" id="QFFZ01000001">
    <property type="protein sequence ID" value="TEB13691.1"/>
    <property type="molecule type" value="Genomic_DNA"/>
</dbReference>
<dbReference type="InterPro" id="IPR014717">
    <property type="entry name" value="Transl_elong_EF1B/ribsomal_bS6"/>
</dbReference>
<dbReference type="PANTHER" id="PTHR21011:SF1">
    <property type="entry name" value="SMALL RIBOSOMAL SUBUNIT PROTEIN BS6M"/>
    <property type="match status" value="1"/>
</dbReference>
<keyword evidence="5 8" id="KW-0687">Ribonucleoprotein</keyword>
<evidence type="ECO:0000256" key="7">
    <source>
        <dbReference type="ARBA" id="ARBA00035294"/>
    </source>
</evidence>
<dbReference type="GO" id="GO:0006412">
    <property type="term" value="P:translation"/>
    <property type="evidence" value="ECO:0007669"/>
    <property type="project" value="UniProtKB-UniRule"/>
</dbReference>
<evidence type="ECO:0000256" key="1">
    <source>
        <dbReference type="ARBA" id="ARBA00009512"/>
    </source>
</evidence>
<keyword evidence="4 8" id="KW-0689">Ribosomal protein</keyword>
<dbReference type="Proteomes" id="UP000297597">
    <property type="component" value="Unassembled WGS sequence"/>
</dbReference>
<proteinExistence type="inferred from homology"/>
<comment type="similarity">
    <text evidence="1 8">Belongs to the bacterial ribosomal protein bS6 family.</text>
</comment>
<dbReference type="HAMAP" id="MF_00360">
    <property type="entry name" value="Ribosomal_bS6"/>
    <property type="match status" value="1"/>
</dbReference>
<dbReference type="InterPro" id="IPR020814">
    <property type="entry name" value="Ribosomal_S6_plastid/chlpt"/>
</dbReference>
<evidence type="ECO:0000313" key="9">
    <source>
        <dbReference type="EMBL" id="TEB13691.1"/>
    </source>
</evidence>
<evidence type="ECO:0000256" key="5">
    <source>
        <dbReference type="ARBA" id="ARBA00023274"/>
    </source>
</evidence>
<dbReference type="CDD" id="cd00473">
    <property type="entry name" value="bS6"/>
    <property type="match status" value="1"/>
</dbReference>
<comment type="caution">
    <text evidence="9">The sequence shown here is derived from an EMBL/GenBank/DDBJ whole genome shotgun (WGS) entry which is preliminary data.</text>
</comment>
<dbReference type="GO" id="GO:0005840">
    <property type="term" value="C:ribosome"/>
    <property type="evidence" value="ECO:0007669"/>
    <property type="project" value="UniProtKB-KW"/>
</dbReference>
<accession>A0A4Y7RXQ0</accession>
<sequence length="95" mass="11146">MRKYEVVFVLRPDLDEEKSAAVLERFKGLIESQGGEVLKIDKWGKRRLAYEVKDFREGVYIIVHMNAQSKVAAELDRVFKITDEVLRHIIVRIDE</sequence>
<evidence type="ECO:0000256" key="8">
    <source>
        <dbReference type="HAMAP-Rule" id="MF_00360"/>
    </source>
</evidence>
<dbReference type="InterPro" id="IPR035980">
    <property type="entry name" value="Ribosomal_bS6_sf"/>
</dbReference>
<dbReference type="GO" id="GO:0070181">
    <property type="term" value="F:small ribosomal subunit rRNA binding"/>
    <property type="evidence" value="ECO:0007669"/>
    <property type="project" value="TreeGrafter"/>
</dbReference>
<evidence type="ECO:0000256" key="6">
    <source>
        <dbReference type="ARBA" id="ARBA00035104"/>
    </source>
</evidence>
<organism evidence="9 10">
    <name type="scientific">Pelotomaculum propionicicum</name>
    <dbReference type="NCBI Taxonomy" id="258475"/>
    <lineage>
        <taxon>Bacteria</taxon>
        <taxon>Bacillati</taxon>
        <taxon>Bacillota</taxon>
        <taxon>Clostridia</taxon>
        <taxon>Eubacteriales</taxon>
        <taxon>Desulfotomaculaceae</taxon>
        <taxon>Pelotomaculum</taxon>
    </lineage>
</organism>
<dbReference type="OrthoDB" id="9812702at2"/>
<dbReference type="GO" id="GO:0003735">
    <property type="term" value="F:structural constituent of ribosome"/>
    <property type="evidence" value="ECO:0007669"/>
    <property type="project" value="InterPro"/>
</dbReference>
<dbReference type="PANTHER" id="PTHR21011">
    <property type="entry name" value="MITOCHONDRIAL 28S RIBOSOMAL PROTEIN S6"/>
    <property type="match status" value="1"/>
</dbReference>